<proteinExistence type="predicted"/>
<dbReference type="EnsemblMetazoa" id="G34395.1">
    <property type="protein sequence ID" value="G34395.1:cds"/>
    <property type="gene ID" value="G34395"/>
</dbReference>
<reference evidence="1" key="1">
    <citation type="submission" date="2022-08" db="UniProtKB">
        <authorList>
            <consortium name="EnsemblMetazoa"/>
        </authorList>
    </citation>
    <scope>IDENTIFICATION</scope>
    <source>
        <strain evidence="1">05x7-T-G4-1.051#20</strain>
    </source>
</reference>
<evidence type="ECO:0000313" key="2">
    <source>
        <dbReference type="Proteomes" id="UP000005408"/>
    </source>
</evidence>
<name>A0A8W8MMH0_MAGGI</name>
<dbReference type="Proteomes" id="UP000005408">
    <property type="component" value="Unassembled WGS sequence"/>
</dbReference>
<organism evidence="1 2">
    <name type="scientific">Magallana gigas</name>
    <name type="common">Pacific oyster</name>
    <name type="synonym">Crassostrea gigas</name>
    <dbReference type="NCBI Taxonomy" id="29159"/>
    <lineage>
        <taxon>Eukaryota</taxon>
        <taxon>Metazoa</taxon>
        <taxon>Spiralia</taxon>
        <taxon>Lophotrochozoa</taxon>
        <taxon>Mollusca</taxon>
        <taxon>Bivalvia</taxon>
        <taxon>Autobranchia</taxon>
        <taxon>Pteriomorphia</taxon>
        <taxon>Ostreida</taxon>
        <taxon>Ostreoidea</taxon>
        <taxon>Ostreidae</taxon>
        <taxon>Magallana</taxon>
    </lineage>
</organism>
<keyword evidence="2" id="KW-1185">Reference proteome</keyword>
<sequence>MGNEQDLMFHELAHDLDQIDYSSEGPWSPLISNSTCVPMEEDHITDQEMAPESMETDEALTSTRFGNNKGSWEKITQAEQEKTKKPLLSWAREVVHHFWFCSATANTKEDFIKRKLKNSFKTHLHYPSLSYNLKAGTDEFFSRRGKTGTFLDNRKDI</sequence>
<protein>
    <submittedName>
        <fullName evidence="1">Uncharacterized protein</fullName>
    </submittedName>
</protein>
<dbReference type="AlphaFoldDB" id="A0A8W8MMH0"/>
<accession>A0A8W8MMH0</accession>
<evidence type="ECO:0000313" key="1">
    <source>
        <dbReference type="EnsemblMetazoa" id="G34395.1:cds"/>
    </source>
</evidence>